<dbReference type="Pfam" id="PF24681">
    <property type="entry name" value="Kelch_KLHDC2_KLHL20_DRC7"/>
    <property type="match status" value="1"/>
</dbReference>
<accession>A0A1M4VKX5</accession>
<dbReference type="AlphaFoldDB" id="A0A1M4VKX5"/>
<reference evidence="5" key="1">
    <citation type="submission" date="2016-11" db="EMBL/GenBank/DDBJ databases">
        <authorList>
            <person name="Varghese N."/>
            <person name="Submissions S."/>
        </authorList>
    </citation>
    <scope>NUCLEOTIDE SEQUENCE [LARGE SCALE GENOMIC DNA]</scope>
    <source>
        <strain evidence="5">DSM 16990</strain>
    </source>
</reference>
<evidence type="ECO:0000256" key="3">
    <source>
        <dbReference type="SAM" id="SignalP"/>
    </source>
</evidence>
<evidence type="ECO:0000256" key="1">
    <source>
        <dbReference type="ARBA" id="ARBA00022737"/>
    </source>
</evidence>
<dbReference type="Gene3D" id="2.120.10.80">
    <property type="entry name" value="Kelch-type beta propeller"/>
    <property type="match status" value="2"/>
</dbReference>
<keyword evidence="1" id="KW-0677">Repeat</keyword>
<proteinExistence type="predicted"/>
<evidence type="ECO:0000313" key="5">
    <source>
        <dbReference type="Proteomes" id="UP000184287"/>
    </source>
</evidence>
<name>A0A1M4VKX5_9SPHI</name>
<keyword evidence="3" id="KW-0732">Signal</keyword>
<dbReference type="PROSITE" id="PS51257">
    <property type="entry name" value="PROKAR_LIPOPROTEIN"/>
    <property type="match status" value="1"/>
</dbReference>
<keyword evidence="5" id="KW-1185">Reference proteome</keyword>
<dbReference type="InterPro" id="IPR015915">
    <property type="entry name" value="Kelch-typ_b-propeller"/>
</dbReference>
<dbReference type="InterPro" id="IPR006652">
    <property type="entry name" value="Kelch_1"/>
</dbReference>
<dbReference type="Pfam" id="PF01344">
    <property type="entry name" value="Kelch_1"/>
    <property type="match status" value="1"/>
</dbReference>
<organism evidence="4 5">
    <name type="scientific">Pedobacter caeni</name>
    <dbReference type="NCBI Taxonomy" id="288992"/>
    <lineage>
        <taxon>Bacteria</taxon>
        <taxon>Pseudomonadati</taxon>
        <taxon>Bacteroidota</taxon>
        <taxon>Sphingobacteriia</taxon>
        <taxon>Sphingobacteriales</taxon>
        <taxon>Sphingobacteriaceae</taxon>
        <taxon>Pedobacter</taxon>
    </lineage>
</organism>
<dbReference type="EMBL" id="FQUQ01000001">
    <property type="protein sequence ID" value="SHE69558.1"/>
    <property type="molecule type" value="Genomic_DNA"/>
</dbReference>
<gene>
    <name evidence="4" type="ORF">SAMN04488522_101940</name>
</gene>
<dbReference type="SMART" id="SM00612">
    <property type="entry name" value="Kelch"/>
    <property type="match status" value="4"/>
</dbReference>
<dbReference type="SUPFAM" id="SSF117281">
    <property type="entry name" value="Kelch motif"/>
    <property type="match status" value="1"/>
</dbReference>
<evidence type="ECO:0000313" key="4">
    <source>
        <dbReference type="EMBL" id="SHE69558.1"/>
    </source>
</evidence>
<dbReference type="Proteomes" id="UP000184287">
    <property type="component" value="Unassembled WGS sequence"/>
</dbReference>
<protein>
    <submittedName>
        <fullName evidence="4">Galactose oxidase, central domain</fullName>
    </submittedName>
</protein>
<evidence type="ECO:0000256" key="2">
    <source>
        <dbReference type="ARBA" id="ARBA00023004"/>
    </source>
</evidence>
<sequence>MIMLKKLLKVSLLIIVVMASACKKDKKDDPKEWVLGSDFEGVRRSGATSFVVNGKVYVTGGFDGEKRLNDLWTYNEDKANWTRIKNDKDEFVVFPGKARNYAVSFTIEGKAYVGAGFDGKDALSDFYEYDPVGKTWKKVAADFPGEARYGAVAFAANGLGVVGTGTNKTGDLVDFYSYNPQTDQWKKVSSLPSSKRSNAFTFTIGDAVYIGGGLNNGRYLSDFWRYSVKGDTWEKLNDLNQPKKPHEYNLSRQFASTFVIGNSGYIVGGSSGQLLNSVWKYRADMDDWKQYDDFKGAAREAAIGFAIGNKGFITTGRNGSTLFDDTWVFTPSK</sequence>
<dbReference type="STRING" id="288992.SAMN04488522_101940"/>
<feature type="chain" id="PRO_5012951339" evidence="3">
    <location>
        <begin position="22"/>
        <end position="333"/>
    </location>
</feature>
<dbReference type="PANTHER" id="PTHR47435">
    <property type="entry name" value="KELCH REPEAT PROTEIN (AFU_ORTHOLOGUE AFUA_5G12780)"/>
    <property type="match status" value="1"/>
</dbReference>
<dbReference type="PANTHER" id="PTHR47435:SF4">
    <property type="entry name" value="KELCH REPEAT PROTEIN (AFU_ORTHOLOGUE AFUA_5G12780)"/>
    <property type="match status" value="1"/>
</dbReference>
<keyword evidence="2" id="KW-0408">Iron</keyword>
<feature type="signal peptide" evidence="3">
    <location>
        <begin position="1"/>
        <end position="21"/>
    </location>
</feature>